<dbReference type="KEGG" id="tpal:117639481"/>
<feature type="compositionally biased region" description="Basic and acidic residues" evidence="1">
    <location>
        <begin position="34"/>
        <end position="48"/>
    </location>
</feature>
<evidence type="ECO:0000313" key="3">
    <source>
        <dbReference type="RefSeq" id="XP_034231079.1"/>
    </source>
</evidence>
<feature type="compositionally biased region" description="Low complexity" evidence="1">
    <location>
        <begin position="1"/>
        <end position="18"/>
    </location>
</feature>
<accession>A0A6P8ZH18</accession>
<proteinExistence type="predicted"/>
<sequence length="110" mass="12044">MCASRGTASSASSTPRSTLDTGDARKGLFTGRRSQAENERVTADHEHQPPPTASATRPRLLVREALVGLVQTAGRKRELERLLQWSIRRVRRALPDSVAGGRSRRSRAPS</sequence>
<dbReference type="AlphaFoldDB" id="A0A6P8ZH18"/>
<dbReference type="InParanoid" id="A0A6P8ZH18"/>
<name>A0A6P8ZH18_THRPL</name>
<dbReference type="RefSeq" id="XP_034231079.1">
    <property type="nucleotide sequence ID" value="XM_034375188.1"/>
</dbReference>
<dbReference type="GeneID" id="117639481"/>
<reference evidence="3" key="1">
    <citation type="submission" date="2025-08" db="UniProtKB">
        <authorList>
            <consortium name="RefSeq"/>
        </authorList>
    </citation>
    <scope>IDENTIFICATION</scope>
    <source>
        <tissue evidence="3">Total insect</tissue>
    </source>
</reference>
<dbReference type="Proteomes" id="UP000515158">
    <property type="component" value="Unplaced"/>
</dbReference>
<evidence type="ECO:0000313" key="2">
    <source>
        <dbReference type="Proteomes" id="UP000515158"/>
    </source>
</evidence>
<keyword evidence="2" id="KW-1185">Reference proteome</keyword>
<evidence type="ECO:0000256" key="1">
    <source>
        <dbReference type="SAM" id="MobiDB-lite"/>
    </source>
</evidence>
<protein>
    <submittedName>
        <fullName evidence="3">Uncharacterized protein LOC117639481</fullName>
    </submittedName>
</protein>
<feature type="region of interest" description="Disordered" evidence="1">
    <location>
        <begin position="1"/>
        <end position="59"/>
    </location>
</feature>
<gene>
    <name evidence="3" type="primary">LOC117639481</name>
</gene>
<organism evidence="3">
    <name type="scientific">Thrips palmi</name>
    <name type="common">Melon thrips</name>
    <dbReference type="NCBI Taxonomy" id="161013"/>
    <lineage>
        <taxon>Eukaryota</taxon>
        <taxon>Metazoa</taxon>
        <taxon>Ecdysozoa</taxon>
        <taxon>Arthropoda</taxon>
        <taxon>Hexapoda</taxon>
        <taxon>Insecta</taxon>
        <taxon>Pterygota</taxon>
        <taxon>Neoptera</taxon>
        <taxon>Paraneoptera</taxon>
        <taxon>Thysanoptera</taxon>
        <taxon>Terebrantia</taxon>
        <taxon>Thripoidea</taxon>
        <taxon>Thripidae</taxon>
        <taxon>Thrips</taxon>
    </lineage>
</organism>